<keyword evidence="5 8" id="KW-0812">Transmembrane</keyword>
<keyword evidence="7 8" id="KW-0472">Membrane</keyword>
<keyword evidence="6 8" id="KW-1133">Transmembrane helix</keyword>
<feature type="transmembrane region" description="Helical" evidence="8">
    <location>
        <begin position="129"/>
        <end position="148"/>
    </location>
</feature>
<dbReference type="AlphaFoldDB" id="A0A853BCL6"/>
<gene>
    <name evidence="9" type="ORF">HNR02_005900</name>
</gene>
<evidence type="ECO:0000256" key="5">
    <source>
        <dbReference type="ARBA" id="ARBA00022692"/>
    </source>
</evidence>
<keyword evidence="3" id="KW-0813">Transport</keyword>
<evidence type="ECO:0000256" key="6">
    <source>
        <dbReference type="ARBA" id="ARBA00022989"/>
    </source>
</evidence>
<evidence type="ECO:0000256" key="3">
    <source>
        <dbReference type="ARBA" id="ARBA00022448"/>
    </source>
</evidence>
<proteinExistence type="inferred from homology"/>
<dbReference type="GO" id="GO:0005886">
    <property type="term" value="C:plasma membrane"/>
    <property type="evidence" value="ECO:0007669"/>
    <property type="project" value="UniProtKB-SubCell"/>
</dbReference>
<keyword evidence="10" id="KW-1185">Reference proteome</keyword>
<organism evidence="9 10">
    <name type="scientific">Amycolatopsis endophytica</name>
    <dbReference type="NCBI Taxonomy" id="860233"/>
    <lineage>
        <taxon>Bacteria</taxon>
        <taxon>Bacillati</taxon>
        <taxon>Actinomycetota</taxon>
        <taxon>Actinomycetes</taxon>
        <taxon>Pseudonocardiales</taxon>
        <taxon>Pseudonocardiaceae</taxon>
        <taxon>Amycolatopsis</taxon>
    </lineage>
</organism>
<dbReference type="PANTHER" id="PTHR30472">
    <property type="entry name" value="FERRIC ENTEROBACTIN TRANSPORT SYSTEM PERMEASE PROTEIN"/>
    <property type="match status" value="1"/>
</dbReference>
<dbReference type="RefSeq" id="WP_179776849.1">
    <property type="nucleotide sequence ID" value="NZ_JACCFK010000002.1"/>
</dbReference>
<comment type="similarity">
    <text evidence="2">Belongs to the binding-protein-dependent transport system permease family. FecCD subfamily.</text>
</comment>
<dbReference type="GO" id="GO:0022857">
    <property type="term" value="F:transmembrane transporter activity"/>
    <property type="evidence" value="ECO:0007669"/>
    <property type="project" value="InterPro"/>
</dbReference>
<sequence length="344" mass="34984">MTDVAEATARIRFRAGRHVLVLAAGLVLLLAVVVLSIGTGSGDLSFAGAWHLLWSGDGGYDSTVVHSMRVPRTILGVIAGASLAVAGVVMQTLTRNPLADPGIFGVNAGAAACVVAVVSLFGLDAFTGYVWFGLLGAAVASAVTFVLGARAGTGTAPLRLALAGTAVSAALTAFTNAFVYFDSASFAQYRSWIVGSLNVPNATVVWQVLPFAIAGLLGALLLAAPLNALALGEDAGTALGSKVGRTRVLGVVVVAVLCGATTAAAGPIAFVGLTVPHLIRAFTGPDHRLLLPYSIVFAPTLVLVADIIGRVLLPGGEIQVAIMCAVLGGPVFVLIARRRRLTEL</sequence>
<comment type="caution">
    <text evidence="9">The sequence shown here is derived from an EMBL/GenBank/DDBJ whole genome shotgun (WGS) entry which is preliminary data.</text>
</comment>
<dbReference type="EMBL" id="JACCFK010000002">
    <property type="protein sequence ID" value="NYI92525.1"/>
    <property type="molecule type" value="Genomic_DNA"/>
</dbReference>
<feature type="transmembrane region" description="Helical" evidence="8">
    <location>
        <begin position="20"/>
        <end position="53"/>
    </location>
</feature>
<accession>A0A853BCL6</accession>
<evidence type="ECO:0000256" key="7">
    <source>
        <dbReference type="ARBA" id="ARBA00023136"/>
    </source>
</evidence>
<dbReference type="GO" id="GO:0033214">
    <property type="term" value="P:siderophore-iron import into cell"/>
    <property type="evidence" value="ECO:0007669"/>
    <property type="project" value="TreeGrafter"/>
</dbReference>
<dbReference type="Gene3D" id="1.10.3470.10">
    <property type="entry name" value="ABC transporter involved in vitamin B12 uptake, BtuC"/>
    <property type="match status" value="1"/>
</dbReference>
<evidence type="ECO:0000256" key="2">
    <source>
        <dbReference type="ARBA" id="ARBA00007935"/>
    </source>
</evidence>
<feature type="transmembrane region" description="Helical" evidence="8">
    <location>
        <begin position="320"/>
        <end position="337"/>
    </location>
</feature>
<reference evidence="9 10" key="1">
    <citation type="submission" date="2020-07" db="EMBL/GenBank/DDBJ databases">
        <title>Sequencing the genomes of 1000 actinobacteria strains.</title>
        <authorList>
            <person name="Klenk H.-P."/>
        </authorList>
    </citation>
    <scope>NUCLEOTIDE SEQUENCE [LARGE SCALE GENOMIC DNA]</scope>
    <source>
        <strain evidence="9 10">DSM 104006</strain>
    </source>
</reference>
<evidence type="ECO:0000313" key="10">
    <source>
        <dbReference type="Proteomes" id="UP000549616"/>
    </source>
</evidence>
<dbReference type="InterPro" id="IPR037294">
    <property type="entry name" value="ABC_BtuC-like"/>
</dbReference>
<evidence type="ECO:0000256" key="4">
    <source>
        <dbReference type="ARBA" id="ARBA00022475"/>
    </source>
</evidence>
<evidence type="ECO:0000256" key="8">
    <source>
        <dbReference type="SAM" id="Phobius"/>
    </source>
</evidence>
<feature type="transmembrane region" description="Helical" evidence="8">
    <location>
        <begin position="102"/>
        <end position="123"/>
    </location>
</feature>
<evidence type="ECO:0000313" key="9">
    <source>
        <dbReference type="EMBL" id="NYI92525.1"/>
    </source>
</evidence>
<feature type="transmembrane region" description="Helical" evidence="8">
    <location>
        <begin position="248"/>
        <end position="270"/>
    </location>
</feature>
<protein>
    <submittedName>
        <fullName evidence="9">Iron complex transport system permease protein</fullName>
    </submittedName>
</protein>
<dbReference type="SUPFAM" id="SSF81345">
    <property type="entry name" value="ABC transporter involved in vitamin B12 uptake, BtuC"/>
    <property type="match status" value="1"/>
</dbReference>
<name>A0A853BCL6_9PSEU</name>
<feature type="transmembrane region" description="Helical" evidence="8">
    <location>
        <begin position="160"/>
        <end position="181"/>
    </location>
</feature>
<dbReference type="PANTHER" id="PTHR30472:SF1">
    <property type="entry name" value="FE(3+) DICITRATE TRANSPORT SYSTEM PERMEASE PROTEIN FECC-RELATED"/>
    <property type="match status" value="1"/>
</dbReference>
<dbReference type="FunFam" id="1.10.3470.10:FF:000001">
    <property type="entry name" value="Vitamin B12 ABC transporter permease BtuC"/>
    <property type="match status" value="1"/>
</dbReference>
<feature type="transmembrane region" description="Helical" evidence="8">
    <location>
        <begin position="204"/>
        <end position="227"/>
    </location>
</feature>
<dbReference type="CDD" id="cd06550">
    <property type="entry name" value="TM_ABC_iron-siderophores_like"/>
    <property type="match status" value="1"/>
</dbReference>
<keyword evidence="4" id="KW-1003">Cell membrane</keyword>
<evidence type="ECO:0000256" key="1">
    <source>
        <dbReference type="ARBA" id="ARBA00004651"/>
    </source>
</evidence>
<feature type="transmembrane region" description="Helical" evidence="8">
    <location>
        <begin position="290"/>
        <end position="313"/>
    </location>
</feature>
<dbReference type="InterPro" id="IPR000522">
    <property type="entry name" value="ABC_transptr_permease_BtuC"/>
</dbReference>
<dbReference type="Pfam" id="PF01032">
    <property type="entry name" value="FecCD"/>
    <property type="match status" value="1"/>
</dbReference>
<dbReference type="Proteomes" id="UP000549616">
    <property type="component" value="Unassembled WGS sequence"/>
</dbReference>
<feature type="transmembrane region" description="Helical" evidence="8">
    <location>
        <begin position="73"/>
        <end position="90"/>
    </location>
</feature>
<comment type="subcellular location">
    <subcellularLocation>
        <location evidence="1">Cell membrane</location>
        <topology evidence="1">Multi-pass membrane protein</topology>
    </subcellularLocation>
</comment>